<evidence type="ECO:0000313" key="2">
    <source>
        <dbReference type="Proteomes" id="UP000518752"/>
    </source>
</evidence>
<protein>
    <submittedName>
        <fullName evidence="1">Uncharacterized protein</fullName>
    </submittedName>
</protein>
<organism evidence="1 2">
    <name type="scientific">Collybiopsis confluens</name>
    <dbReference type="NCBI Taxonomy" id="2823264"/>
    <lineage>
        <taxon>Eukaryota</taxon>
        <taxon>Fungi</taxon>
        <taxon>Dikarya</taxon>
        <taxon>Basidiomycota</taxon>
        <taxon>Agaricomycotina</taxon>
        <taxon>Agaricomycetes</taxon>
        <taxon>Agaricomycetidae</taxon>
        <taxon>Agaricales</taxon>
        <taxon>Marasmiineae</taxon>
        <taxon>Omphalotaceae</taxon>
        <taxon>Collybiopsis</taxon>
    </lineage>
</organism>
<sequence length="61" mass="6390">MSSDADASAAAAAAIAEKTIALGYDLLSLKVTSLSRTRKREIAYGCLCTALLDRDNEPMGV</sequence>
<name>A0A8H5MFD9_9AGAR</name>
<proteinExistence type="predicted"/>
<dbReference type="EMBL" id="JAACJN010000007">
    <property type="protein sequence ID" value="KAF5391988.1"/>
    <property type="molecule type" value="Genomic_DNA"/>
</dbReference>
<keyword evidence="2" id="KW-1185">Reference proteome</keyword>
<accession>A0A8H5MFD9</accession>
<dbReference type="AlphaFoldDB" id="A0A8H5MFD9"/>
<evidence type="ECO:0000313" key="1">
    <source>
        <dbReference type="EMBL" id="KAF5391988.1"/>
    </source>
</evidence>
<reference evidence="1 2" key="1">
    <citation type="journal article" date="2020" name="ISME J.">
        <title>Uncovering the hidden diversity of litter-decomposition mechanisms in mushroom-forming fungi.</title>
        <authorList>
            <person name="Floudas D."/>
            <person name="Bentzer J."/>
            <person name="Ahren D."/>
            <person name="Johansson T."/>
            <person name="Persson P."/>
            <person name="Tunlid A."/>
        </authorList>
    </citation>
    <scope>NUCLEOTIDE SEQUENCE [LARGE SCALE GENOMIC DNA]</scope>
    <source>
        <strain evidence="1 2">CBS 406.79</strain>
    </source>
</reference>
<gene>
    <name evidence="1" type="ORF">D9757_003306</name>
</gene>
<comment type="caution">
    <text evidence="1">The sequence shown here is derived from an EMBL/GenBank/DDBJ whole genome shotgun (WGS) entry which is preliminary data.</text>
</comment>
<dbReference type="Proteomes" id="UP000518752">
    <property type="component" value="Unassembled WGS sequence"/>
</dbReference>